<dbReference type="GO" id="GO:0009012">
    <property type="term" value="F:aminoglycoside 3''-adenylyltransferase activity"/>
    <property type="evidence" value="ECO:0007669"/>
    <property type="project" value="UniProtKB-EC"/>
</dbReference>
<sequence length="265" mass="28580">MAHLVPPSIAPQVAAASSLIEWHLGAGLVAIHLFGSAVDGGLQPHSDIDLLVTVTQPPDEAVLRALAAALLAISAPPGSSPDLRALEVTVLALEHVVPWRHPARRELQFGEWLRTDLMAGVVEPPMMDHDLAILLTKVRGHSIPILGPQADQLLQAVPREDLRRALLDTVAQWNTPEDWAGDEKHIILALARIWYTAVSGGIASKDQAAAWLLERLEAPYRPVLAKARAIYLGQEEDDLAQRHDAETAAFIAHARAAIEGLAGSR</sequence>
<dbReference type="AlphaFoldDB" id="A0AAD2J216"/>
<evidence type="ECO:0000259" key="8">
    <source>
        <dbReference type="Pfam" id="PF13427"/>
    </source>
</evidence>
<protein>
    <recommendedName>
        <fullName evidence="4">Aminoglycoside (3'') (9) adenylyltransferase</fullName>
        <ecNumber evidence="3">2.7.7.47</ecNumber>
    </recommendedName>
</protein>
<comment type="catalytic activity">
    <reaction evidence="5">
        <text>spectinomycin + ATP = 9-O-adenylylspectinomycin + diphosphate</text>
        <dbReference type="Rhea" id="RHEA:63228"/>
        <dbReference type="ChEBI" id="CHEBI:30616"/>
        <dbReference type="ChEBI" id="CHEBI:33019"/>
        <dbReference type="ChEBI" id="CHEBI:146260"/>
        <dbReference type="ChEBI" id="CHEBI:146261"/>
    </reaction>
</comment>
<evidence type="ECO:0000313" key="9">
    <source>
        <dbReference type="EMBL" id="CUJ43682.1"/>
    </source>
</evidence>
<evidence type="ECO:0000256" key="1">
    <source>
        <dbReference type="ARBA" id="ARBA00022679"/>
    </source>
</evidence>
<feature type="domain" description="Adenylyltransferase AadA C-terminal" evidence="8">
    <location>
        <begin position="152"/>
        <end position="253"/>
    </location>
</feature>
<dbReference type="InterPro" id="IPR025184">
    <property type="entry name" value="AadA_C"/>
</dbReference>
<dbReference type="Gene3D" id="3.30.460.10">
    <property type="entry name" value="Beta Polymerase, domain 2"/>
    <property type="match status" value="1"/>
</dbReference>
<dbReference type="Pfam" id="PF01909">
    <property type="entry name" value="NTP_transf_2"/>
    <property type="match status" value="1"/>
</dbReference>
<evidence type="ECO:0000256" key="6">
    <source>
        <dbReference type="ARBA" id="ARBA00048566"/>
    </source>
</evidence>
<dbReference type="Pfam" id="PF13427">
    <property type="entry name" value="AadA_C"/>
    <property type="match status" value="1"/>
</dbReference>
<keyword evidence="9" id="KW-0548">Nucleotidyltransferase</keyword>
<comment type="caution">
    <text evidence="9">The sequence shown here is derived from an EMBL/GenBank/DDBJ whole genome shotgun (WGS) entry which is preliminary data.</text>
</comment>
<evidence type="ECO:0000313" key="10">
    <source>
        <dbReference type="Proteomes" id="UP000044098"/>
    </source>
</evidence>
<dbReference type="Proteomes" id="UP000044098">
    <property type="component" value="Unassembled WGS sequence"/>
</dbReference>
<evidence type="ECO:0000256" key="5">
    <source>
        <dbReference type="ARBA" id="ARBA00047831"/>
    </source>
</evidence>
<feature type="domain" description="Polymerase nucleotidyl transferase" evidence="7">
    <location>
        <begin position="29"/>
        <end position="60"/>
    </location>
</feature>
<proteinExistence type="predicted"/>
<evidence type="ECO:0000256" key="3">
    <source>
        <dbReference type="ARBA" id="ARBA00035126"/>
    </source>
</evidence>
<dbReference type="InterPro" id="IPR043519">
    <property type="entry name" value="NT_sf"/>
</dbReference>
<gene>
    <name evidence="9" type="primary">ant1</name>
    <name evidence="9" type="ORF">ERS370000_03992</name>
</gene>
<evidence type="ECO:0000259" key="7">
    <source>
        <dbReference type="Pfam" id="PF01909"/>
    </source>
</evidence>
<dbReference type="InterPro" id="IPR002934">
    <property type="entry name" value="Polymerase_NTP_transf_dom"/>
</dbReference>
<evidence type="ECO:0000256" key="2">
    <source>
        <dbReference type="ARBA" id="ARBA00023251"/>
    </source>
</evidence>
<dbReference type="GO" id="GO:0070566">
    <property type="term" value="F:adenylyltransferase activity"/>
    <property type="evidence" value="ECO:0007669"/>
    <property type="project" value="InterPro"/>
</dbReference>
<dbReference type="EMBL" id="CYTK01000006">
    <property type="protein sequence ID" value="CUJ43682.1"/>
    <property type="molecule type" value="Genomic_DNA"/>
</dbReference>
<dbReference type="SUPFAM" id="SSF81301">
    <property type="entry name" value="Nucleotidyltransferase"/>
    <property type="match status" value="1"/>
</dbReference>
<dbReference type="PIRSF" id="PIRSF000819">
    <property type="entry name" value="Streptomycin_3-adenylyltransf"/>
    <property type="match status" value="1"/>
</dbReference>
<organism evidence="9 10">
    <name type="scientific">Achromobacter aegrifaciens</name>
    <dbReference type="NCBI Taxonomy" id="1287736"/>
    <lineage>
        <taxon>Bacteria</taxon>
        <taxon>Pseudomonadati</taxon>
        <taxon>Pseudomonadota</taxon>
        <taxon>Betaproteobacteria</taxon>
        <taxon>Burkholderiales</taxon>
        <taxon>Alcaligenaceae</taxon>
        <taxon>Achromobacter</taxon>
    </lineage>
</organism>
<evidence type="ECO:0000256" key="4">
    <source>
        <dbReference type="ARBA" id="ARBA00035252"/>
    </source>
</evidence>
<dbReference type="GO" id="GO:0046677">
    <property type="term" value="P:response to antibiotic"/>
    <property type="evidence" value="ECO:0007669"/>
    <property type="project" value="UniProtKB-KW"/>
</dbReference>
<comment type="catalytic activity">
    <reaction evidence="6">
        <text>streptomycin + ATP = 3''-O-adenylylstreptomycin + diphosphate</text>
        <dbReference type="Rhea" id="RHEA:20245"/>
        <dbReference type="ChEBI" id="CHEBI:30616"/>
        <dbReference type="ChEBI" id="CHEBI:33019"/>
        <dbReference type="ChEBI" id="CHEBI:58007"/>
        <dbReference type="ChEBI" id="CHEBI:58605"/>
        <dbReference type="EC" id="2.7.7.47"/>
    </reaction>
</comment>
<accession>A0AAD2J216</accession>
<dbReference type="EC" id="2.7.7.47" evidence="3"/>
<reference evidence="9 10" key="1">
    <citation type="submission" date="2015-09" db="EMBL/GenBank/DDBJ databases">
        <authorList>
            <consortium name="Pathogen Informatics"/>
        </authorList>
    </citation>
    <scope>NUCLEOTIDE SEQUENCE [LARGE SCALE GENOMIC DNA]</scope>
    <source>
        <strain evidence="9 10">2789STDY5608625</strain>
    </source>
</reference>
<dbReference type="CDD" id="cd05403">
    <property type="entry name" value="NT_KNTase_like"/>
    <property type="match status" value="1"/>
</dbReference>
<name>A0AAD2J216_ACHAE</name>
<keyword evidence="1 9" id="KW-0808">Transferase</keyword>
<dbReference type="RefSeq" id="WP_054456342.1">
    <property type="nucleotide sequence ID" value="NZ_CYTK01000006.1"/>
</dbReference>
<dbReference type="InterPro" id="IPR024172">
    <property type="entry name" value="AadA/Aad9"/>
</dbReference>
<dbReference type="NCBIfam" id="NF010309">
    <property type="entry name" value="PRK13746.1"/>
    <property type="match status" value="1"/>
</dbReference>
<keyword evidence="2" id="KW-0046">Antibiotic resistance</keyword>